<gene>
    <name evidence="2" type="primary">RvY_10230</name>
    <name evidence="2" type="synonym">RvY_10230.2</name>
    <name evidence="2" type="ORF">RvY_10230-2</name>
</gene>
<dbReference type="AlphaFoldDB" id="A0A1D1VEI8"/>
<evidence type="ECO:0000256" key="1">
    <source>
        <dbReference type="SAM" id="SignalP"/>
    </source>
</evidence>
<feature type="signal peptide" evidence="1">
    <location>
        <begin position="1"/>
        <end position="38"/>
    </location>
</feature>
<accession>A0A1D1VEI8</accession>
<evidence type="ECO:0000313" key="2">
    <source>
        <dbReference type="EMBL" id="GAU99195.1"/>
    </source>
</evidence>
<organism evidence="2 3">
    <name type="scientific">Ramazzottius varieornatus</name>
    <name type="common">Water bear</name>
    <name type="synonym">Tardigrade</name>
    <dbReference type="NCBI Taxonomy" id="947166"/>
    <lineage>
        <taxon>Eukaryota</taxon>
        <taxon>Metazoa</taxon>
        <taxon>Ecdysozoa</taxon>
        <taxon>Tardigrada</taxon>
        <taxon>Eutardigrada</taxon>
        <taxon>Parachela</taxon>
        <taxon>Hypsibioidea</taxon>
        <taxon>Ramazzottiidae</taxon>
        <taxon>Ramazzottius</taxon>
    </lineage>
</organism>
<evidence type="ECO:0000313" key="3">
    <source>
        <dbReference type="Proteomes" id="UP000186922"/>
    </source>
</evidence>
<dbReference type="Proteomes" id="UP000186922">
    <property type="component" value="Unassembled WGS sequence"/>
</dbReference>
<name>A0A1D1VEI8_RAMVA</name>
<comment type="caution">
    <text evidence="2">The sequence shown here is derived from an EMBL/GenBank/DDBJ whole genome shotgun (WGS) entry which is preliminary data.</text>
</comment>
<keyword evidence="1" id="KW-0732">Signal</keyword>
<dbReference type="STRING" id="947166.A0A1D1VEI8"/>
<protein>
    <submittedName>
        <fullName evidence="2">Uncharacterized protein</fullName>
    </submittedName>
</protein>
<proteinExistence type="predicted"/>
<sequence length="155" mass="17063">MLFPWDTGGSAMRTISKFMALSSLVVLLNVAATDSARADPLIQEGSSSLVKRQINLRPPLPPDFLEVPIVSSKLRTVNATTPTPKIRMLLFSDEYERPLDGATIDIGALVNMKFQLDNVSAAIYGLKVVRVYAFGGELGQYKEILVEDGYVLLFR</sequence>
<feature type="chain" id="PRO_5008898350" evidence="1">
    <location>
        <begin position="39"/>
        <end position="155"/>
    </location>
</feature>
<keyword evidence="3" id="KW-1185">Reference proteome</keyword>
<reference evidence="2 3" key="1">
    <citation type="journal article" date="2016" name="Nat. Commun.">
        <title>Extremotolerant tardigrade genome and improved radiotolerance of human cultured cells by tardigrade-unique protein.</title>
        <authorList>
            <person name="Hashimoto T."/>
            <person name="Horikawa D.D."/>
            <person name="Saito Y."/>
            <person name="Kuwahara H."/>
            <person name="Kozuka-Hata H."/>
            <person name="Shin-I T."/>
            <person name="Minakuchi Y."/>
            <person name="Ohishi K."/>
            <person name="Motoyama A."/>
            <person name="Aizu T."/>
            <person name="Enomoto A."/>
            <person name="Kondo K."/>
            <person name="Tanaka S."/>
            <person name="Hara Y."/>
            <person name="Koshikawa S."/>
            <person name="Sagara H."/>
            <person name="Miura T."/>
            <person name="Yokobori S."/>
            <person name="Miyagawa K."/>
            <person name="Suzuki Y."/>
            <person name="Kubo T."/>
            <person name="Oyama M."/>
            <person name="Kohara Y."/>
            <person name="Fujiyama A."/>
            <person name="Arakawa K."/>
            <person name="Katayama T."/>
            <person name="Toyoda A."/>
            <person name="Kunieda T."/>
        </authorList>
    </citation>
    <scope>NUCLEOTIDE SEQUENCE [LARGE SCALE GENOMIC DNA]</scope>
    <source>
        <strain evidence="2 3">YOKOZUNA-1</strain>
    </source>
</reference>
<dbReference type="EMBL" id="BDGG01000005">
    <property type="protein sequence ID" value="GAU99195.1"/>
    <property type="molecule type" value="Genomic_DNA"/>
</dbReference>